<protein>
    <submittedName>
        <fullName evidence="6">Isoprenylcysteine carboxylmethyltransferase family protein</fullName>
    </submittedName>
</protein>
<dbReference type="Proteomes" id="UP000664405">
    <property type="component" value="Unassembled WGS sequence"/>
</dbReference>
<comment type="caution">
    <text evidence="6">The sequence shown here is derived from an EMBL/GenBank/DDBJ whole genome shotgun (WGS) entry which is preliminary data.</text>
</comment>
<dbReference type="PANTHER" id="PTHR12714:SF24">
    <property type="entry name" value="SLR1182 PROTEIN"/>
    <property type="match status" value="1"/>
</dbReference>
<dbReference type="Gene3D" id="1.20.120.1630">
    <property type="match status" value="1"/>
</dbReference>
<organism evidence="6 7">
    <name type="scientific">Thalassospira povalilytica</name>
    <dbReference type="NCBI Taxonomy" id="732237"/>
    <lineage>
        <taxon>Bacteria</taxon>
        <taxon>Pseudomonadati</taxon>
        <taxon>Pseudomonadota</taxon>
        <taxon>Alphaproteobacteria</taxon>
        <taxon>Rhodospirillales</taxon>
        <taxon>Thalassospiraceae</taxon>
        <taxon>Thalassospira</taxon>
    </lineage>
</organism>
<dbReference type="EMBL" id="JAEKJW010000003">
    <property type="protein sequence ID" value="MBN8197870.1"/>
    <property type="molecule type" value="Genomic_DNA"/>
</dbReference>
<evidence type="ECO:0000256" key="5">
    <source>
        <dbReference type="SAM" id="Phobius"/>
    </source>
</evidence>
<reference evidence="6" key="1">
    <citation type="submission" date="2020-12" db="EMBL/GenBank/DDBJ databases">
        <title>Oil enriched cultivation method for isolating marine PHA-producing bacteria.</title>
        <authorList>
            <person name="Zheng W."/>
            <person name="Yu S."/>
            <person name="Huang Y."/>
        </authorList>
    </citation>
    <scope>NUCLEOTIDE SEQUENCE</scope>
    <source>
        <strain evidence="6">SY-2-3</strain>
    </source>
</reference>
<keyword evidence="6" id="KW-0808">Transferase</keyword>
<feature type="transmembrane region" description="Helical" evidence="5">
    <location>
        <begin position="93"/>
        <end position="125"/>
    </location>
</feature>
<keyword evidence="6" id="KW-0489">Methyltransferase</keyword>
<dbReference type="Pfam" id="PF04191">
    <property type="entry name" value="PEMT"/>
    <property type="match status" value="1"/>
</dbReference>
<accession>A0A8I1M9H8</accession>
<dbReference type="AlphaFoldDB" id="A0A8I1M9H8"/>
<keyword evidence="2 5" id="KW-0812">Transmembrane</keyword>
<dbReference type="InterPro" id="IPR007318">
    <property type="entry name" value="Phopholipid_MeTrfase"/>
</dbReference>
<proteinExistence type="predicted"/>
<keyword evidence="3 5" id="KW-1133">Transmembrane helix</keyword>
<dbReference type="GO" id="GO:0032259">
    <property type="term" value="P:methylation"/>
    <property type="evidence" value="ECO:0007669"/>
    <property type="project" value="UniProtKB-KW"/>
</dbReference>
<evidence type="ECO:0000256" key="3">
    <source>
        <dbReference type="ARBA" id="ARBA00022989"/>
    </source>
</evidence>
<evidence type="ECO:0000313" key="6">
    <source>
        <dbReference type="EMBL" id="MBN8197870.1"/>
    </source>
</evidence>
<evidence type="ECO:0000256" key="1">
    <source>
        <dbReference type="ARBA" id="ARBA00004127"/>
    </source>
</evidence>
<feature type="transmembrane region" description="Helical" evidence="5">
    <location>
        <begin position="21"/>
        <end position="40"/>
    </location>
</feature>
<sequence length="210" mass="23389">MANRSAGDADLQRLQRRRKNVIRVGIGGLLLLVLLSRSVLPVDSPAHDGVEAIGLAAIAICIFGRGWCSLYIGGRKKTELVTTGPYSICRNPLYLFSIIGAFGIGAQTGSLVIAVLFAILCWLVFRAVVLREEAHLAARFGVAFTRYKNLVPRFRPTWHRWRDEADLVCRPSLFLTTTRDALWFLMAIPVFEGIKILQDHGWIVPVIHVP</sequence>
<evidence type="ECO:0000256" key="2">
    <source>
        <dbReference type="ARBA" id="ARBA00022692"/>
    </source>
</evidence>
<dbReference type="GO" id="GO:0012505">
    <property type="term" value="C:endomembrane system"/>
    <property type="evidence" value="ECO:0007669"/>
    <property type="project" value="UniProtKB-SubCell"/>
</dbReference>
<name>A0A8I1M9H8_9PROT</name>
<keyword evidence="4 5" id="KW-0472">Membrane</keyword>
<evidence type="ECO:0000313" key="7">
    <source>
        <dbReference type="Proteomes" id="UP000664405"/>
    </source>
</evidence>
<dbReference type="GO" id="GO:0008168">
    <property type="term" value="F:methyltransferase activity"/>
    <property type="evidence" value="ECO:0007669"/>
    <property type="project" value="UniProtKB-KW"/>
</dbReference>
<feature type="transmembrane region" description="Helical" evidence="5">
    <location>
        <begin position="52"/>
        <end position="72"/>
    </location>
</feature>
<gene>
    <name evidence="6" type="ORF">JF547_15485</name>
</gene>
<evidence type="ECO:0000256" key="4">
    <source>
        <dbReference type="ARBA" id="ARBA00023136"/>
    </source>
</evidence>
<dbReference type="PANTHER" id="PTHR12714">
    <property type="entry name" value="PROTEIN-S ISOPRENYLCYSTEINE O-METHYLTRANSFERASE"/>
    <property type="match status" value="1"/>
</dbReference>
<comment type="subcellular location">
    <subcellularLocation>
        <location evidence="1">Endomembrane system</location>
        <topology evidence="1">Multi-pass membrane protein</topology>
    </subcellularLocation>
</comment>